<accession>A0A0P6XMT5</accession>
<comment type="caution">
    <text evidence="1">The sequence shown here is derived from an EMBL/GenBank/DDBJ whole genome shotgun (WGS) entry which is preliminary data.</text>
</comment>
<dbReference type="PANTHER" id="PTHR35792:SF2">
    <property type="entry name" value="GENERAL STRESS PROTEIN"/>
    <property type="match status" value="1"/>
</dbReference>
<evidence type="ECO:0008006" key="3">
    <source>
        <dbReference type="Google" id="ProtNLM"/>
    </source>
</evidence>
<dbReference type="InterPro" id="IPR024623">
    <property type="entry name" value="YtxH"/>
</dbReference>
<dbReference type="RefSeq" id="WP_062418735.1">
    <property type="nucleotide sequence ID" value="NZ_DF967974.1"/>
</dbReference>
<evidence type="ECO:0000313" key="1">
    <source>
        <dbReference type="EMBL" id="KPL84854.1"/>
    </source>
</evidence>
<dbReference type="EMBL" id="LGCM01000028">
    <property type="protein sequence ID" value="KPL84854.1"/>
    <property type="molecule type" value="Genomic_DNA"/>
</dbReference>
<dbReference type="Pfam" id="PF12732">
    <property type="entry name" value="YtxH"/>
    <property type="match status" value="1"/>
</dbReference>
<gene>
    <name evidence="1" type="ORF">ADN01_07185</name>
</gene>
<protein>
    <recommendedName>
        <fullName evidence="3">Gas vesicle protein</fullName>
    </recommendedName>
</protein>
<dbReference type="PANTHER" id="PTHR35792">
    <property type="entry name" value="GENERAL STRESS PROTEIN"/>
    <property type="match status" value="1"/>
</dbReference>
<reference evidence="1 2" key="1">
    <citation type="submission" date="2015-07" db="EMBL/GenBank/DDBJ databases">
        <title>Genome sequence of Levilinea saccharolytica DSM 16555.</title>
        <authorList>
            <person name="Hemp J."/>
            <person name="Ward L.M."/>
            <person name="Pace L.A."/>
            <person name="Fischer W.W."/>
        </authorList>
    </citation>
    <scope>NUCLEOTIDE SEQUENCE [LARGE SCALE GENOMIC DNA]</scope>
    <source>
        <strain evidence="1 2">KIBI-1</strain>
    </source>
</reference>
<organism evidence="1 2">
    <name type="scientific">Levilinea saccharolytica</name>
    <dbReference type="NCBI Taxonomy" id="229921"/>
    <lineage>
        <taxon>Bacteria</taxon>
        <taxon>Bacillati</taxon>
        <taxon>Chloroflexota</taxon>
        <taxon>Anaerolineae</taxon>
        <taxon>Anaerolineales</taxon>
        <taxon>Anaerolineaceae</taxon>
        <taxon>Levilinea</taxon>
    </lineage>
</organism>
<sequence length="77" mass="8455">MRKFFTFVFGAVAGGLLGAALAMLLAPASGKQVRSQITDYTQQVRQEILLAAQQKRDELEDELTRLRAPKPPAAPQE</sequence>
<dbReference type="STRING" id="229921.ADN01_07185"/>
<keyword evidence="2" id="KW-1185">Reference proteome</keyword>
<dbReference type="Proteomes" id="UP000050501">
    <property type="component" value="Unassembled WGS sequence"/>
</dbReference>
<evidence type="ECO:0000313" key="2">
    <source>
        <dbReference type="Proteomes" id="UP000050501"/>
    </source>
</evidence>
<name>A0A0P6XMT5_9CHLR</name>
<dbReference type="AlphaFoldDB" id="A0A0P6XMT5"/>
<proteinExistence type="predicted"/>
<dbReference type="InterPro" id="IPR052928">
    <property type="entry name" value="Desiccation-related_membrane"/>
</dbReference>